<protein>
    <submittedName>
        <fullName evidence="1">Uncharacterized protein</fullName>
    </submittedName>
</protein>
<reference evidence="1 2" key="1">
    <citation type="submission" date="2020-08" db="EMBL/GenBank/DDBJ databases">
        <title>Sequencing the genomes of 1000 actinobacteria strains.</title>
        <authorList>
            <person name="Klenk H.-P."/>
        </authorList>
    </citation>
    <scope>NUCLEOTIDE SEQUENCE [LARGE SCALE GENOMIC DNA]</scope>
    <source>
        <strain evidence="1 2">DSM 46659</strain>
    </source>
</reference>
<gene>
    <name evidence="1" type="ORF">HNR23_003774</name>
</gene>
<evidence type="ECO:0000313" key="1">
    <source>
        <dbReference type="EMBL" id="MBB6173714.1"/>
    </source>
</evidence>
<keyword evidence="2" id="KW-1185">Reference proteome</keyword>
<dbReference type="EMBL" id="JACHDS010000001">
    <property type="protein sequence ID" value="MBB6173714.1"/>
    <property type="molecule type" value="Genomic_DNA"/>
</dbReference>
<evidence type="ECO:0000313" key="2">
    <source>
        <dbReference type="Proteomes" id="UP000546642"/>
    </source>
</evidence>
<sequence>MMAPAYPPDWSSRWNELQRKARTAYTAAQSRVRFAAVRAAGILVGGGGSLQVAGRREQDRMLHVGSDDEGGGARLWLGRPRDGSAVLDLRAAEGEAGQWALRDQVGNAVVAEGPEGVGLARPVMPVATQWIASSAQFWPSTSSQSWQRMMLAWAVFQHTAVTFYFKAFGLSGRGKIRFRVDGTVVGERDIPRTVGMENAVTERFVIDGTPYLGRNGPVLVELEGRCLSGDMALNATPFYNEGGGRAPEPPQGVV</sequence>
<accession>A0A7W9YKJ5</accession>
<dbReference type="AlphaFoldDB" id="A0A7W9YKJ5"/>
<comment type="caution">
    <text evidence="1">The sequence shown here is derived from an EMBL/GenBank/DDBJ whole genome shotgun (WGS) entry which is preliminary data.</text>
</comment>
<name>A0A7W9YKJ5_9ACTN</name>
<organism evidence="1 2">
    <name type="scientific">Nocardiopsis mwathae</name>
    <dbReference type="NCBI Taxonomy" id="1472723"/>
    <lineage>
        <taxon>Bacteria</taxon>
        <taxon>Bacillati</taxon>
        <taxon>Actinomycetota</taxon>
        <taxon>Actinomycetes</taxon>
        <taxon>Streptosporangiales</taxon>
        <taxon>Nocardiopsidaceae</taxon>
        <taxon>Nocardiopsis</taxon>
    </lineage>
</organism>
<proteinExistence type="predicted"/>
<dbReference type="Proteomes" id="UP000546642">
    <property type="component" value="Unassembled WGS sequence"/>
</dbReference>